<name>A0A0E9VU56_ANGAN</name>
<reference evidence="1" key="1">
    <citation type="submission" date="2014-11" db="EMBL/GenBank/DDBJ databases">
        <authorList>
            <person name="Amaro Gonzalez C."/>
        </authorList>
    </citation>
    <scope>NUCLEOTIDE SEQUENCE</scope>
</reference>
<sequence length="43" mass="5110">MRTGHQSSSIHRQGCLKIRSAFCVEFTSFPPMPHYYCRQSFTW</sequence>
<evidence type="ECO:0000313" key="1">
    <source>
        <dbReference type="EMBL" id="JAH81699.1"/>
    </source>
</evidence>
<accession>A0A0E9VU56</accession>
<proteinExistence type="predicted"/>
<dbReference type="AlphaFoldDB" id="A0A0E9VU56"/>
<reference evidence="1" key="2">
    <citation type="journal article" date="2015" name="Fish Shellfish Immunol.">
        <title>Early steps in the European eel (Anguilla anguilla)-Vibrio vulnificus interaction in the gills: Role of the RtxA13 toxin.</title>
        <authorList>
            <person name="Callol A."/>
            <person name="Pajuelo D."/>
            <person name="Ebbesson L."/>
            <person name="Teles M."/>
            <person name="MacKenzie S."/>
            <person name="Amaro C."/>
        </authorList>
    </citation>
    <scope>NUCLEOTIDE SEQUENCE</scope>
</reference>
<organism evidence="1">
    <name type="scientific">Anguilla anguilla</name>
    <name type="common">European freshwater eel</name>
    <name type="synonym">Muraena anguilla</name>
    <dbReference type="NCBI Taxonomy" id="7936"/>
    <lineage>
        <taxon>Eukaryota</taxon>
        <taxon>Metazoa</taxon>
        <taxon>Chordata</taxon>
        <taxon>Craniata</taxon>
        <taxon>Vertebrata</taxon>
        <taxon>Euteleostomi</taxon>
        <taxon>Actinopterygii</taxon>
        <taxon>Neopterygii</taxon>
        <taxon>Teleostei</taxon>
        <taxon>Anguilliformes</taxon>
        <taxon>Anguillidae</taxon>
        <taxon>Anguilla</taxon>
    </lineage>
</organism>
<dbReference type="EMBL" id="GBXM01026878">
    <property type="protein sequence ID" value="JAH81699.1"/>
    <property type="molecule type" value="Transcribed_RNA"/>
</dbReference>
<protein>
    <submittedName>
        <fullName evidence="1">Uncharacterized protein</fullName>
    </submittedName>
</protein>